<sequence>MSETLSETFHSNRNRKAEVSTTLVGKGFDPRSDEWNVHDIAHVLDALTYVFWGPSVVLCHSIELFKAAATTIRRSRFEFDRIRYAWIEVIRHSRAITQLSGDNMSDNQEENNDASNKTRHCCFRGLKDKNEDRLHNVGL</sequence>
<keyword evidence="2" id="KW-1185">Reference proteome</keyword>
<dbReference type="EMBL" id="JBBPBN010000898">
    <property type="protein sequence ID" value="KAK8481511.1"/>
    <property type="molecule type" value="Genomic_DNA"/>
</dbReference>
<evidence type="ECO:0000313" key="1">
    <source>
        <dbReference type="EMBL" id="KAK8481511.1"/>
    </source>
</evidence>
<dbReference type="Proteomes" id="UP001396334">
    <property type="component" value="Unassembled WGS sequence"/>
</dbReference>
<reference evidence="1 2" key="1">
    <citation type="journal article" date="2024" name="G3 (Bethesda)">
        <title>Genome assembly of Hibiscus sabdariffa L. provides insights into metabolisms of medicinal natural products.</title>
        <authorList>
            <person name="Kim T."/>
        </authorList>
    </citation>
    <scope>NUCLEOTIDE SEQUENCE [LARGE SCALE GENOMIC DNA]</scope>
    <source>
        <strain evidence="1">TK-2024</strain>
        <tissue evidence="1">Old leaves</tissue>
    </source>
</reference>
<gene>
    <name evidence="1" type="ORF">V6N11_046219</name>
</gene>
<organism evidence="1 2">
    <name type="scientific">Hibiscus sabdariffa</name>
    <name type="common">roselle</name>
    <dbReference type="NCBI Taxonomy" id="183260"/>
    <lineage>
        <taxon>Eukaryota</taxon>
        <taxon>Viridiplantae</taxon>
        <taxon>Streptophyta</taxon>
        <taxon>Embryophyta</taxon>
        <taxon>Tracheophyta</taxon>
        <taxon>Spermatophyta</taxon>
        <taxon>Magnoliopsida</taxon>
        <taxon>eudicotyledons</taxon>
        <taxon>Gunneridae</taxon>
        <taxon>Pentapetalae</taxon>
        <taxon>rosids</taxon>
        <taxon>malvids</taxon>
        <taxon>Malvales</taxon>
        <taxon>Malvaceae</taxon>
        <taxon>Malvoideae</taxon>
        <taxon>Hibiscus</taxon>
    </lineage>
</organism>
<name>A0ABR1ZLK8_9ROSI</name>
<accession>A0ABR1ZLK8</accession>
<proteinExistence type="predicted"/>
<evidence type="ECO:0000313" key="2">
    <source>
        <dbReference type="Proteomes" id="UP001396334"/>
    </source>
</evidence>
<protein>
    <submittedName>
        <fullName evidence="1">Uncharacterized protein</fullName>
    </submittedName>
</protein>
<comment type="caution">
    <text evidence="1">The sequence shown here is derived from an EMBL/GenBank/DDBJ whole genome shotgun (WGS) entry which is preliminary data.</text>
</comment>